<dbReference type="EMBL" id="LAZR01020588">
    <property type="protein sequence ID" value="KKL88357.1"/>
    <property type="molecule type" value="Genomic_DNA"/>
</dbReference>
<proteinExistence type="predicted"/>
<accession>A0A0F9IMB9</accession>
<name>A0A0F9IMB9_9ZZZZ</name>
<evidence type="ECO:0000313" key="1">
    <source>
        <dbReference type="EMBL" id="KKL88357.1"/>
    </source>
</evidence>
<comment type="caution">
    <text evidence="1">The sequence shown here is derived from an EMBL/GenBank/DDBJ whole genome shotgun (WGS) entry which is preliminary data.</text>
</comment>
<organism evidence="1">
    <name type="scientific">marine sediment metagenome</name>
    <dbReference type="NCBI Taxonomy" id="412755"/>
    <lineage>
        <taxon>unclassified sequences</taxon>
        <taxon>metagenomes</taxon>
        <taxon>ecological metagenomes</taxon>
    </lineage>
</organism>
<protein>
    <submittedName>
        <fullName evidence="1">Uncharacterized protein</fullName>
    </submittedName>
</protein>
<gene>
    <name evidence="1" type="ORF">LCGC14_1925540</name>
</gene>
<reference evidence="1" key="1">
    <citation type="journal article" date="2015" name="Nature">
        <title>Complex archaea that bridge the gap between prokaryotes and eukaryotes.</title>
        <authorList>
            <person name="Spang A."/>
            <person name="Saw J.H."/>
            <person name="Jorgensen S.L."/>
            <person name="Zaremba-Niedzwiedzka K."/>
            <person name="Martijn J."/>
            <person name="Lind A.E."/>
            <person name="van Eijk R."/>
            <person name="Schleper C."/>
            <person name="Guy L."/>
            <person name="Ettema T.J."/>
        </authorList>
    </citation>
    <scope>NUCLEOTIDE SEQUENCE</scope>
</reference>
<dbReference type="AlphaFoldDB" id="A0A0F9IMB9"/>
<sequence length="83" mass="9402">MAEAHEDKVKNWIVEHCADARCPMCRTNEPRFGVGEIVELYAYKGGKRVQFYRAGREIHPVVPIICENCGYVFLMNAVIMGVA</sequence>